<protein>
    <recommendedName>
        <fullName evidence="2">SGNH hydrolase-type esterase domain-containing protein</fullName>
    </recommendedName>
</protein>
<comment type="caution">
    <text evidence="3">The sequence shown here is derived from an EMBL/GenBank/DDBJ whole genome shotgun (WGS) entry which is preliminary data.</text>
</comment>
<dbReference type="InterPro" id="IPR013830">
    <property type="entry name" value="SGNH_hydro"/>
</dbReference>
<dbReference type="Gene3D" id="3.40.50.1110">
    <property type="entry name" value="SGNH hydrolase"/>
    <property type="match status" value="1"/>
</dbReference>
<feature type="region of interest" description="Disordered" evidence="1">
    <location>
        <begin position="255"/>
        <end position="279"/>
    </location>
</feature>
<keyword evidence="4" id="KW-1185">Reference proteome</keyword>
<dbReference type="PANTHER" id="PTHR30383">
    <property type="entry name" value="THIOESTERASE 1/PROTEASE 1/LYSOPHOSPHOLIPASE L1"/>
    <property type="match status" value="1"/>
</dbReference>
<organism evidence="3 4">
    <name type="scientific">Leucobacter iarius</name>
    <dbReference type="NCBI Taxonomy" id="333963"/>
    <lineage>
        <taxon>Bacteria</taxon>
        <taxon>Bacillati</taxon>
        <taxon>Actinomycetota</taxon>
        <taxon>Actinomycetes</taxon>
        <taxon>Micrococcales</taxon>
        <taxon>Microbacteriaceae</taxon>
        <taxon>Leucobacter</taxon>
    </lineage>
</organism>
<dbReference type="Proteomes" id="UP001500851">
    <property type="component" value="Unassembled WGS sequence"/>
</dbReference>
<dbReference type="RefSeq" id="WP_344033405.1">
    <property type="nucleotide sequence ID" value="NZ_BAAAOB010000005.1"/>
</dbReference>
<dbReference type="Pfam" id="PF13472">
    <property type="entry name" value="Lipase_GDSL_2"/>
    <property type="match status" value="1"/>
</dbReference>
<evidence type="ECO:0000313" key="3">
    <source>
        <dbReference type="EMBL" id="GAA1798400.1"/>
    </source>
</evidence>
<reference evidence="3 4" key="1">
    <citation type="journal article" date="2019" name="Int. J. Syst. Evol. Microbiol.">
        <title>The Global Catalogue of Microorganisms (GCM) 10K type strain sequencing project: providing services to taxonomists for standard genome sequencing and annotation.</title>
        <authorList>
            <consortium name="The Broad Institute Genomics Platform"/>
            <consortium name="The Broad Institute Genome Sequencing Center for Infectious Disease"/>
            <person name="Wu L."/>
            <person name="Ma J."/>
        </authorList>
    </citation>
    <scope>NUCLEOTIDE SEQUENCE [LARGE SCALE GENOMIC DNA]</scope>
    <source>
        <strain evidence="3 4">JCM 14736</strain>
    </source>
</reference>
<evidence type="ECO:0000313" key="4">
    <source>
        <dbReference type="Proteomes" id="UP001500851"/>
    </source>
</evidence>
<feature type="domain" description="SGNH hydrolase-type esterase" evidence="2">
    <location>
        <begin position="67"/>
        <end position="235"/>
    </location>
</feature>
<gene>
    <name evidence="3" type="ORF">GCM10009768_29370</name>
</gene>
<dbReference type="SUPFAM" id="SSF52266">
    <property type="entry name" value="SGNH hydrolase"/>
    <property type="match status" value="1"/>
</dbReference>
<proteinExistence type="predicted"/>
<evidence type="ECO:0000259" key="2">
    <source>
        <dbReference type="Pfam" id="PF13472"/>
    </source>
</evidence>
<dbReference type="PANTHER" id="PTHR30383:SF5">
    <property type="entry name" value="SGNH HYDROLASE-TYPE ESTERASE DOMAIN-CONTAINING PROTEIN"/>
    <property type="match status" value="1"/>
</dbReference>
<dbReference type="EMBL" id="BAAAOB010000005">
    <property type="protein sequence ID" value="GAA1798400.1"/>
    <property type="molecule type" value="Genomic_DNA"/>
</dbReference>
<evidence type="ECO:0000256" key="1">
    <source>
        <dbReference type="SAM" id="MobiDB-lite"/>
    </source>
</evidence>
<accession>A0ABN2LSR2</accession>
<dbReference type="InterPro" id="IPR051532">
    <property type="entry name" value="Ester_Hydrolysis_Enzymes"/>
</dbReference>
<name>A0ABN2LSR2_9MICO</name>
<dbReference type="InterPro" id="IPR036514">
    <property type="entry name" value="SGNH_hydro_sf"/>
</dbReference>
<sequence length="279" mass="30595">MMPARSPIDGARALSTAAVAGVARMTGWQRALDWANRPVMALSDRQPVTANWWRGRRKQPGRFHYLALGDSTGQGIGASVPGRSYVGQLADRIEAELGEPIRVTNLCVSGATSFLCARDQLPKAVEPLREAPDLVTLDIGANDIAEWDPVAYHRNLSRILDALPDHTVLGEVPCFHLPWNDRKVHEANAILRRVAEARGLAVVPIYEATRARGLRGILTEFAEDAFHPNDRGYEIWADTFWPTIAARVDAVRSSSAERFGTADPSEPSATTPEQLERSA</sequence>